<organism evidence="2 3">
    <name type="scientific">Artemisia annua</name>
    <name type="common">Sweet wormwood</name>
    <dbReference type="NCBI Taxonomy" id="35608"/>
    <lineage>
        <taxon>Eukaryota</taxon>
        <taxon>Viridiplantae</taxon>
        <taxon>Streptophyta</taxon>
        <taxon>Embryophyta</taxon>
        <taxon>Tracheophyta</taxon>
        <taxon>Spermatophyta</taxon>
        <taxon>Magnoliopsida</taxon>
        <taxon>eudicotyledons</taxon>
        <taxon>Gunneridae</taxon>
        <taxon>Pentapetalae</taxon>
        <taxon>asterids</taxon>
        <taxon>campanulids</taxon>
        <taxon>Asterales</taxon>
        <taxon>Asteraceae</taxon>
        <taxon>Asteroideae</taxon>
        <taxon>Anthemideae</taxon>
        <taxon>Artemisiinae</taxon>
        <taxon>Artemisia</taxon>
    </lineage>
</organism>
<dbReference type="OrthoDB" id="785292at2759"/>
<comment type="caution">
    <text evidence="2">The sequence shown here is derived from an EMBL/GenBank/DDBJ whole genome shotgun (WGS) entry which is preliminary data.</text>
</comment>
<evidence type="ECO:0000313" key="3">
    <source>
        <dbReference type="Proteomes" id="UP000245207"/>
    </source>
</evidence>
<evidence type="ECO:0008006" key="4">
    <source>
        <dbReference type="Google" id="ProtNLM"/>
    </source>
</evidence>
<dbReference type="EMBL" id="PKPP01000758">
    <property type="protein sequence ID" value="PWA89004.1"/>
    <property type="molecule type" value="Genomic_DNA"/>
</dbReference>
<evidence type="ECO:0000256" key="1">
    <source>
        <dbReference type="SAM" id="MobiDB-lite"/>
    </source>
</evidence>
<dbReference type="Proteomes" id="UP000245207">
    <property type="component" value="Unassembled WGS sequence"/>
</dbReference>
<dbReference type="AlphaFoldDB" id="A0A2U1PTD3"/>
<keyword evidence="3" id="KW-1185">Reference proteome</keyword>
<protein>
    <recommendedName>
        <fullName evidence="4">Reverse transcriptase domain-containing protein</fullName>
    </recommendedName>
</protein>
<evidence type="ECO:0000313" key="2">
    <source>
        <dbReference type="EMBL" id="PWA89004.1"/>
    </source>
</evidence>
<proteinExistence type="predicted"/>
<accession>A0A2U1PTD3</accession>
<gene>
    <name evidence="2" type="ORF">CTI12_AA115190</name>
</gene>
<name>A0A2U1PTD3_ARTAN</name>
<reference evidence="2 3" key="1">
    <citation type="journal article" date="2018" name="Mol. Plant">
        <title>The genome of Artemisia annua provides insight into the evolution of Asteraceae family and artemisinin biosynthesis.</title>
        <authorList>
            <person name="Shen Q."/>
            <person name="Zhang L."/>
            <person name="Liao Z."/>
            <person name="Wang S."/>
            <person name="Yan T."/>
            <person name="Shi P."/>
            <person name="Liu M."/>
            <person name="Fu X."/>
            <person name="Pan Q."/>
            <person name="Wang Y."/>
            <person name="Lv Z."/>
            <person name="Lu X."/>
            <person name="Zhang F."/>
            <person name="Jiang W."/>
            <person name="Ma Y."/>
            <person name="Chen M."/>
            <person name="Hao X."/>
            <person name="Li L."/>
            <person name="Tang Y."/>
            <person name="Lv G."/>
            <person name="Zhou Y."/>
            <person name="Sun X."/>
            <person name="Brodelius P.E."/>
            <person name="Rose J.K.C."/>
            <person name="Tang K."/>
        </authorList>
    </citation>
    <scope>NUCLEOTIDE SEQUENCE [LARGE SCALE GENOMIC DNA]</scope>
    <source>
        <strain evidence="3">cv. Huhao1</strain>
        <tissue evidence="2">Leaf</tissue>
    </source>
</reference>
<sequence length="345" mass="39076">MTYRVSNSCSKAKMQEQAGTIKIPLSLQHHSRPLRSKEAGSYPLHHSLDDEISYSRGIATLVTRSIIISECRKLEEKQMLEREARTEKPQEAEITEEPVGKTEEVMVHPAYPEKLITIGGNFSKERRRQLITLLKNSQDVFAWEPSDMTGIPRRITEHKLTVNVQDRPVAQKKSSVTNKSKKRGKEPSASEDMPTPPPYVPDSSSSDLPSYALSFHSDDKEPICLAIDENVATSSRRNPKPKPAKQVLGLPSPKEGWKNIWGAWNCLVWSGGFICLVKTLAEKIKIFLAQSWFPFDLCPCSPEKDEEDVPSCKVSVRETQDLDKDRRIYEDDDDIQDLLDDKDDV</sequence>
<feature type="region of interest" description="Disordered" evidence="1">
    <location>
        <begin position="159"/>
        <end position="207"/>
    </location>
</feature>